<accession>A0ABS0ILA0</accession>
<evidence type="ECO:0000256" key="9">
    <source>
        <dbReference type="ARBA" id="ARBA00023136"/>
    </source>
</evidence>
<comment type="caution">
    <text evidence="12">The sequence shown here is derived from an EMBL/GenBank/DDBJ whole genome shotgun (WGS) entry which is preliminary data.</text>
</comment>
<evidence type="ECO:0000256" key="7">
    <source>
        <dbReference type="ARBA" id="ARBA00022692"/>
    </source>
</evidence>
<feature type="chain" id="PRO_5045322315" description="Nicotinamide riboside transporter PnuC" evidence="11">
    <location>
        <begin position="16"/>
        <end position="216"/>
    </location>
</feature>
<keyword evidence="7 10" id="KW-0812">Transmembrane</keyword>
<feature type="transmembrane region" description="Helical" evidence="10">
    <location>
        <begin position="183"/>
        <end position="200"/>
    </location>
</feature>
<evidence type="ECO:0000256" key="3">
    <source>
        <dbReference type="ARBA" id="ARBA00006669"/>
    </source>
</evidence>
<comment type="similarity">
    <text evidence="3">Belongs to the nicotinamide ribonucleoside (NR) uptake permease (TC 4.B.1) family.</text>
</comment>
<keyword evidence="8 10" id="KW-1133">Transmembrane helix</keyword>
<evidence type="ECO:0000256" key="10">
    <source>
        <dbReference type="SAM" id="Phobius"/>
    </source>
</evidence>
<dbReference type="NCBIfam" id="TIGR01528">
    <property type="entry name" value="NMN_trans_PnuC"/>
    <property type="match status" value="1"/>
</dbReference>
<evidence type="ECO:0000256" key="4">
    <source>
        <dbReference type="ARBA" id="ARBA00017522"/>
    </source>
</evidence>
<dbReference type="PANTHER" id="PTHR36122">
    <property type="entry name" value="NICOTINAMIDE RIBOSIDE TRANSPORTER PNUC"/>
    <property type="match status" value="1"/>
</dbReference>
<keyword evidence="5" id="KW-0813">Transport</keyword>
<name>A0ABS0ILA0_9BACT</name>
<keyword evidence="9 10" id="KW-0472">Membrane</keyword>
<keyword evidence="13" id="KW-1185">Reference proteome</keyword>
<evidence type="ECO:0000256" key="8">
    <source>
        <dbReference type="ARBA" id="ARBA00022989"/>
    </source>
</evidence>
<dbReference type="Proteomes" id="UP000597617">
    <property type="component" value="Unassembled WGS sequence"/>
</dbReference>
<feature type="transmembrane region" description="Helical" evidence="10">
    <location>
        <begin position="43"/>
        <end position="60"/>
    </location>
</feature>
<evidence type="ECO:0000256" key="2">
    <source>
        <dbReference type="ARBA" id="ARBA00004651"/>
    </source>
</evidence>
<keyword evidence="6" id="KW-1003">Cell membrane</keyword>
<reference evidence="12 13" key="1">
    <citation type="submission" date="2020-11" db="EMBL/GenBank/DDBJ databases">
        <authorList>
            <person name="Kim M.K."/>
        </authorList>
    </citation>
    <scope>NUCLEOTIDE SEQUENCE [LARGE SCALE GENOMIC DNA]</scope>
    <source>
        <strain evidence="12 13">BT683</strain>
    </source>
</reference>
<comment type="subcellular location">
    <subcellularLocation>
        <location evidence="2">Cell membrane</location>
        <topology evidence="2">Multi-pass membrane protein</topology>
    </subcellularLocation>
</comment>
<dbReference type="EMBL" id="JADQDQ010000009">
    <property type="protein sequence ID" value="MBF9239147.1"/>
    <property type="molecule type" value="Genomic_DNA"/>
</dbReference>
<sequence length="216" mass="23708">MAVVLSATLFSAAWAAVQAASPVEVAGVVTGVACVWLAARNSIWNFPIGIVNGGLYLVVFKQARLYSDAGLQLAFIALLVYGWAKWLRKDASPEAPSLPISHTPRRVAWWLGAAGLVFAVVVGFLFSRYSDAALPYWDSSTTAISLAAQLLLSRRNIENWLLWIGVDVAYVGMYWHRDLHLTSVLYAVFLGLAAYGYWQWRRELAAQTAQAQSVVS</sequence>
<organism evidence="12 13">
    <name type="scientific">Hymenobacter jeongseonensis</name>
    <dbReference type="NCBI Taxonomy" id="2791027"/>
    <lineage>
        <taxon>Bacteria</taxon>
        <taxon>Pseudomonadati</taxon>
        <taxon>Bacteroidota</taxon>
        <taxon>Cytophagia</taxon>
        <taxon>Cytophagales</taxon>
        <taxon>Hymenobacteraceae</taxon>
        <taxon>Hymenobacter</taxon>
    </lineage>
</organism>
<keyword evidence="11" id="KW-0732">Signal</keyword>
<evidence type="ECO:0000256" key="5">
    <source>
        <dbReference type="ARBA" id="ARBA00022448"/>
    </source>
</evidence>
<dbReference type="PANTHER" id="PTHR36122:SF2">
    <property type="entry name" value="NICOTINAMIDE RIBOSIDE TRANSPORTER PNUC"/>
    <property type="match status" value="1"/>
</dbReference>
<evidence type="ECO:0000256" key="11">
    <source>
        <dbReference type="SAM" id="SignalP"/>
    </source>
</evidence>
<comment type="function">
    <text evidence="1">Required for nicotinamide riboside transport across the inner membrane.</text>
</comment>
<feature type="signal peptide" evidence="11">
    <location>
        <begin position="1"/>
        <end position="15"/>
    </location>
</feature>
<evidence type="ECO:0000313" key="12">
    <source>
        <dbReference type="EMBL" id="MBF9239147.1"/>
    </source>
</evidence>
<evidence type="ECO:0000256" key="1">
    <source>
        <dbReference type="ARBA" id="ARBA00002672"/>
    </source>
</evidence>
<feature type="transmembrane region" description="Helical" evidence="10">
    <location>
        <begin position="107"/>
        <end position="126"/>
    </location>
</feature>
<gene>
    <name evidence="12" type="ORF">I2I05_17215</name>
</gene>
<evidence type="ECO:0000313" key="13">
    <source>
        <dbReference type="Proteomes" id="UP000597617"/>
    </source>
</evidence>
<proteinExistence type="inferred from homology"/>
<dbReference type="InterPro" id="IPR006419">
    <property type="entry name" value="NMN_transpt_PnuC"/>
</dbReference>
<evidence type="ECO:0000256" key="6">
    <source>
        <dbReference type="ARBA" id="ARBA00022475"/>
    </source>
</evidence>
<protein>
    <recommendedName>
        <fullName evidence="4">Nicotinamide riboside transporter PnuC</fullName>
    </recommendedName>
</protein>
<feature type="transmembrane region" description="Helical" evidence="10">
    <location>
        <begin position="69"/>
        <end position="87"/>
    </location>
</feature>
<dbReference type="Pfam" id="PF04973">
    <property type="entry name" value="NMN_transporter"/>
    <property type="match status" value="1"/>
</dbReference>